<dbReference type="EMBL" id="JAAGWK010000005">
    <property type="protein sequence ID" value="NEL52860.1"/>
    <property type="molecule type" value="Genomic_DNA"/>
</dbReference>
<dbReference type="InterPro" id="IPR018060">
    <property type="entry name" value="HTH_AraC"/>
</dbReference>
<keyword evidence="1" id="KW-0805">Transcription regulation</keyword>
<dbReference type="PANTHER" id="PTHR43130">
    <property type="entry name" value="ARAC-FAMILY TRANSCRIPTIONAL REGULATOR"/>
    <property type="match status" value="1"/>
</dbReference>
<dbReference type="InterPro" id="IPR029062">
    <property type="entry name" value="Class_I_gatase-like"/>
</dbReference>
<dbReference type="GO" id="GO:0003700">
    <property type="term" value="F:DNA-binding transcription factor activity"/>
    <property type="evidence" value="ECO:0007669"/>
    <property type="project" value="InterPro"/>
</dbReference>
<dbReference type="Gene3D" id="1.10.10.60">
    <property type="entry name" value="Homeodomain-like"/>
    <property type="match status" value="1"/>
</dbReference>
<dbReference type="Pfam" id="PF01965">
    <property type="entry name" value="DJ-1_PfpI"/>
    <property type="match status" value="1"/>
</dbReference>
<reference evidence="6 7" key="1">
    <citation type="submission" date="2020-02" db="EMBL/GenBank/DDBJ databases">
        <title>The whole genome sequence of CPCC 205119.</title>
        <authorList>
            <person name="Jiang Z."/>
        </authorList>
    </citation>
    <scope>NUCLEOTIDE SEQUENCE [LARGE SCALE GENOMIC DNA]</scope>
    <source>
        <strain evidence="6 7">CPCC 205119</strain>
    </source>
</reference>
<evidence type="ECO:0000313" key="7">
    <source>
        <dbReference type="Proteomes" id="UP000470470"/>
    </source>
</evidence>
<dbReference type="InterPro" id="IPR052158">
    <property type="entry name" value="INH-QAR"/>
</dbReference>
<keyword evidence="3" id="KW-0804">Transcription</keyword>
<sequence>MPAPDRPLVVSAVVADGLVGSFGLGVSAEVFGYDRREMGLPAFDFALVTPRPGLLRTDTGIGIQVDHGLERLAHSDIVMVTAWELVDVAPPPELLDALRAAHARGAVLVSHCTGAFVVAAAGLLDGCRATTHWRYAGELAARYPAVHVDPAVLYVDCGQVITGAGTAAGVDTLLHLVRREWGAAAANALAREMVVPPHRDGGQAQFIDAPVARCEDDLLGVVLHWARGHLAEDVTVEQLARRALMSPRSFARRFRSATGTTPHAWLLAQRLAAAEALLEETDAPVEEIARLVGFGTAAGLRDQFVRRRGVPPRAYRQTFRSAGPAGPAASAGSAASVGSAASAGSAAQQLDGHGATAGRGAGRVRGDEALVQA</sequence>
<dbReference type="GO" id="GO:0043565">
    <property type="term" value="F:sequence-specific DNA binding"/>
    <property type="evidence" value="ECO:0007669"/>
    <property type="project" value="InterPro"/>
</dbReference>
<dbReference type="SMART" id="SM00342">
    <property type="entry name" value="HTH_ARAC"/>
    <property type="match status" value="1"/>
</dbReference>
<dbReference type="SUPFAM" id="SSF46689">
    <property type="entry name" value="Homeodomain-like"/>
    <property type="match status" value="2"/>
</dbReference>
<evidence type="ECO:0000256" key="1">
    <source>
        <dbReference type="ARBA" id="ARBA00023015"/>
    </source>
</evidence>
<evidence type="ECO:0000256" key="3">
    <source>
        <dbReference type="ARBA" id="ARBA00023163"/>
    </source>
</evidence>
<dbReference type="Pfam" id="PF12833">
    <property type="entry name" value="HTH_18"/>
    <property type="match status" value="1"/>
</dbReference>
<dbReference type="InterPro" id="IPR002818">
    <property type="entry name" value="DJ-1/PfpI"/>
</dbReference>
<dbReference type="PROSITE" id="PS01124">
    <property type="entry name" value="HTH_ARAC_FAMILY_2"/>
    <property type="match status" value="1"/>
</dbReference>
<dbReference type="SUPFAM" id="SSF52317">
    <property type="entry name" value="Class I glutamine amidotransferase-like"/>
    <property type="match status" value="1"/>
</dbReference>
<evidence type="ECO:0000313" key="6">
    <source>
        <dbReference type="EMBL" id="NEL52860.1"/>
    </source>
</evidence>
<proteinExistence type="predicted"/>
<evidence type="ECO:0000259" key="5">
    <source>
        <dbReference type="PROSITE" id="PS01124"/>
    </source>
</evidence>
<evidence type="ECO:0000256" key="2">
    <source>
        <dbReference type="ARBA" id="ARBA00023125"/>
    </source>
</evidence>
<dbReference type="PROSITE" id="PS00041">
    <property type="entry name" value="HTH_ARAC_FAMILY_1"/>
    <property type="match status" value="1"/>
</dbReference>
<keyword evidence="2" id="KW-0238">DNA-binding</keyword>
<name>A0A7K3WAJ4_9ACTN</name>
<dbReference type="PANTHER" id="PTHR43130:SF3">
    <property type="entry name" value="HTH-TYPE TRANSCRIPTIONAL REGULATOR RV1931C"/>
    <property type="match status" value="1"/>
</dbReference>
<dbReference type="Gene3D" id="3.40.50.880">
    <property type="match status" value="1"/>
</dbReference>
<organism evidence="6 7">
    <name type="scientific">Goekera deserti</name>
    <dbReference type="NCBI Taxonomy" id="2497753"/>
    <lineage>
        <taxon>Bacteria</taxon>
        <taxon>Bacillati</taxon>
        <taxon>Actinomycetota</taxon>
        <taxon>Actinomycetes</taxon>
        <taxon>Geodermatophilales</taxon>
        <taxon>Geodermatophilaceae</taxon>
        <taxon>Goekera</taxon>
    </lineage>
</organism>
<dbReference type="CDD" id="cd03137">
    <property type="entry name" value="GATase1_AraC_1"/>
    <property type="match status" value="1"/>
</dbReference>
<accession>A0A7K3WAJ4</accession>
<gene>
    <name evidence="6" type="ORF">G1H19_02375</name>
</gene>
<feature type="region of interest" description="Disordered" evidence="4">
    <location>
        <begin position="350"/>
        <end position="373"/>
    </location>
</feature>
<feature type="domain" description="HTH araC/xylS-type" evidence="5">
    <location>
        <begin position="220"/>
        <end position="318"/>
    </location>
</feature>
<comment type="caution">
    <text evidence="6">The sequence shown here is derived from an EMBL/GenBank/DDBJ whole genome shotgun (WGS) entry which is preliminary data.</text>
</comment>
<feature type="compositionally biased region" description="Basic and acidic residues" evidence="4">
    <location>
        <begin position="364"/>
        <end position="373"/>
    </location>
</feature>
<protein>
    <submittedName>
        <fullName evidence="6">Helix-turn-helix domain-containing protein</fullName>
    </submittedName>
</protein>
<dbReference type="InterPro" id="IPR009057">
    <property type="entry name" value="Homeodomain-like_sf"/>
</dbReference>
<dbReference type="Proteomes" id="UP000470470">
    <property type="component" value="Unassembled WGS sequence"/>
</dbReference>
<dbReference type="AlphaFoldDB" id="A0A7K3WAJ4"/>
<evidence type="ECO:0000256" key="4">
    <source>
        <dbReference type="SAM" id="MobiDB-lite"/>
    </source>
</evidence>
<dbReference type="InterPro" id="IPR018062">
    <property type="entry name" value="HTH_AraC-typ_CS"/>
</dbReference>
<keyword evidence="7" id="KW-1185">Reference proteome</keyword>
<dbReference type="RefSeq" id="WP_152732039.1">
    <property type="nucleotide sequence ID" value="NZ_JAABOZ010000005.1"/>
</dbReference>